<feature type="region of interest" description="Disordered" evidence="1">
    <location>
        <begin position="1"/>
        <end position="35"/>
    </location>
</feature>
<evidence type="ECO:0000256" key="1">
    <source>
        <dbReference type="SAM" id="MobiDB-lite"/>
    </source>
</evidence>
<organism evidence="2 3">
    <name type="scientific">Kribbella aluminosa</name>
    <dbReference type="NCBI Taxonomy" id="416017"/>
    <lineage>
        <taxon>Bacteria</taxon>
        <taxon>Bacillati</taxon>
        <taxon>Actinomycetota</taxon>
        <taxon>Actinomycetes</taxon>
        <taxon>Propionibacteriales</taxon>
        <taxon>Kribbellaceae</taxon>
        <taxon>Kribbella</taxon>
    </lineage>
</organism>
<reference evidence="2 3" key="1">
    <citation type="submission" date="2021-03" db="EMBL/GenBank/DDBJ databases">
        <title>Sequencing the genomes of 1000 actinobacteria strains.</title>
        <authorList>
            <person name="Klenk H.-P."/>
        </authorList>
    </citation>
    <scope>NUCLEOTIDE SEQUENCE [LARGE SCALE GENOMIC DNA]</scope>
    <source>
        <strain evidence="2 3">DSM 18824</strain>
    </source>
</reference>
<evidence type="ECO:0000313" key="3">
    <source>
        <dbReference type="Proteomes" id="UP000755585"/>
    </source>
</evidence>
<evidence type="ECO:0000313" key="2">
    <source>
        <dbReference type="EMBL" id="MBP2356089.1"/>
    </source>
</evidence>
<name>A0ABS4UWS0_9ACTN</name>
<gene>
    <name evidence="2" type="ORF">JOF29_007199</name>
</gene>
<proteinExistence type="predicted"/>
<keyword evidence="3" id="KW-1185">Reference proteome</keyword>
<protein>
    <submittedName>
        <fullName evidence="2">Uncharacterized protein</fullName>
    </submittedName>
</protein>
<dbReference type="Proteomes" id="UP000755585">
    <property type="component" value="Unassembled WGS sequence"/>
</dbReference>
<sequence>MANVARGRPRPAQQAAVDDQGCGHDAGDEDRDGRLADRIVRVPELPYRQRAHRGVNQHRDVEVSERTGQIDVVPAQLRRLYERATLEVDGAADAQADAQDLR</sequence>
<dbReference type="EMBL" id="JAGINT010000002">
    <property type="protein sequence ID" value="MBP2356089.1"/>
    <property type="molecule type" value="Genomic_DNA"/>
</dbReference>
<comment type="caution">
    <text evidence="2">The sequence shown here is derived from an EMBL/GenBank/DDBJ whole genome shotgun (WGS) entry which is preliminary data.</text>
</comment>
<feature type="compositionally biased region" description="Basic and acidic residues" evidence="1">
    <location>
        <begin position="21"/>
        <end position="35"/>
    </location>
</feature>
<accession>A0ABS4UWS0</accession>